<organism evidence="2 3">
    <name type="scientific">Heyndrickxia coagulans</name>
    <name type="common">Weizmannia coagulans</name>
    <dbReference type="NCBI Taxonomy" id="1398"/>
    <lineage>
        <taxon>Bacteria</taxon>
        <taxon>Bacillati</taxon>
        <taxon>Bacillota</taxon>
        <taxon>Bacilli</taxon>
        <taxon>Bacillales</taxon>
        <taxon>Bacillaceae</taxon>
        <taxon>Heyndrickxia</taxon>
    </lineage>
</organism>
<dbReference type="PATRIC" id="fig|1398.26.peg.3267"/>
<gene>
    <name evidence="2" type="ORF">B4098_1376</name>
</gene>
<proteinExistence type="predicted"/>
<feature type="transmembrane region" description="Helical" evidence="1">
    <location>
        <begin position="7"/>
        <end position="25"/>
    </location>
</feature>
<reference evidence="2 3" key="1">
    <citation type="submission" date="2016-01" db="EMBL/GenBank/DDBJ databases">
        <title>Genome Sequences of Twelve Sporeforming Bacillus Species Isolated from Foods.</title>
        <authorList>
            <person name="Berendsen E.M."/>
            <person name="Wells-Bennik M.H."/>
            <person name="Krawcyk A.O."/>
            <person name="De Jong A."/>
            <person name="Holsappel S."/>
            <person name="Eijlander R.T."/>
            <person name="Kuipers O.P."/>
        </authorList>
    </citation>
    <scope>NUCLEOTIDE SEQUENCE [LARGE SCALE GENOMIC DNA]</scope>
    <source>
        <strain evidence="2 3">B4098</strain>
    </source>
</reference>
<comment type="caution">
    <text evidence="2">The sequence shown here is derived from an EMBL/GenBank/DDBJ whole genome shotgun (WGS) entry which is preliminary data.</text>
</comment>
<evidence type="ECO:0000313" key="2">
    <source>
        <dbReference type="EMBL" id="KYC62145.1"/>
    </source>
</evidence>
<keyword evidence="1" id="KW-0472">Membrane</keyword>
<dbReference type="AlphaFoldDB" id="A0A150JXS2"/>
<evidence type="ECO:0000256" key="1">
    <source>
        <dbReference type="SAM" id="Phobius"/>
    </source>
</evidence>
<name>A0A150JXS2_HEYCO</name>
<evidence type="ECO:0000313" key="3">
    <source>
        <dbReference type="Proteomes" id="UP000075288"/>
    </source>
</evidence>
<keyword evidence="1" id="KW-1133">Transmembrane helix</keyword>
<protein>
    <submittedName>
        <fullName evidence="2">Uncharacterized protein</fullName>
    </submittedName>
</protein>
<feature type="transmembrane region" description="Helical" evidence="1">
    <location>
        <begin position="31"/>
        <end position="49"/>
    </location>
</feature>
<keyword evidence="1" id="KW-0812">Transmembrane</keyword>
<dbReference type="EMBL" id="LQYG01000056">
    <property type="protein sequence ID" value="KYC62145.1"/>
    <property type="molecule type" value="Genomic_DNA"/>
</dbReference>
<sequence length="68" mass="8006">MYSFIKILLSCSGMIVFLLAGYYLYSKELGAIPFLLLSFFLFYLAYRLMRTPGRLKTRNKNSRKRPRG</sequence>
<dbReference type="Proteomes" id="UP000075288">
    <property type="component" value="Unassembled WGS sequence"/>
</dbReference>
<accession>A0A150JXS2</accession>